<feature type="domain" description="Trimeric autotransporter adhesin YadA-like head" evidence="13">
    <location>
        <begin position="436"/>
        <end position="462"/>
    </location>
</feature>
<evidence type="ECO:0000256" key="11">
    <source>
        <dbReference type="SAM" id="MobiDB-lite"/>
    </source>
</evidence>
<feature type="domain" description="Trimeric autotransporter adhesin YadA-like head" evidence="13">
    <location>
        <begin position="213"/>
        <end position="239"/>
    </location>
</feature>
<sequence>MKAFLNRLIAVETATGTNNQDAATTRGFILRKSNGTSVSARVPFEASVLAIVATTLFLGLSVPAHANTYKSVEDCDSTGTGTVGRSGVPGESVQPVNGSGTYSNVAGCNASGNDQLAATVYGSYSQVTGEGGSAFGFMTSAGKWGTAAGTEANASGTASTAVGFGSVASATNSVAIGGAGGDGTTPLSAADSTVASGEGAVAIGSNATRGAQASAADAIAIGGQASASQSAAVAIGLGSAANHANDVALGAGSTTSAAVGTASTTINGTKYKFAGTSPSSTVSIGAAGNERTITNVAAGQINATSTDAINGSQLNATNQAVTGLGKRMTTTEANVTTLQGNVSTNASNINGLQQNALQWNSTLGAYDASHGSSAPQKITNVAAGAVNATSTDAVNGAQLNATNQAIDSVTNSVQNINSGAGIKYFHANSTQPDSSATGTDSVAIGPSASATGNGSIATGSNAIANGDNSIAQGTGAVAGVAGSNATMTHDVALGSNASATGGSSLALGANSSVTTAGGVALGSGSIANRAAGTFTDPISGANFTTALGAVSVGLAGSLRQITNVAAGTQATDAVNLSQLQAAMSSLSNSIKPVAPAASNGAGNNASSAGGSLIAGNPSTYQAPVANAANATAAGSGSVASGTGSTALGNGAHASGTNSVALGNNSVASEDNTVSVGSVSNERRMTNVGSGVSGTDAVNVNQLNSALSQANGYTDQRFGQLQQSVNDTARNAYSGVAAATALTMIPEVDKGKTLSLGVGVGSYRGYQATAIGGTARITENIKVRAGASLSAGGTAFGVGGSMQW</sequence>
<evidence type="ECO:0000259" key="14">
    <source>
        <dbReference type="Pfam" id="PF05662"/>
    </source>
</evidence>
<keyword evidence="7" id="KW-0732">Signal</keyword>
<evidence type="ECO:0000256" key="3">
    <source>
        <dbReference type="ARBA" id="ARBA00005848"/>
    </source>
</evidence>
<dbReference type="EMBL" id="FOQU01000002">
    <property type="protein sequence ID" value="SFI27584.1"/>
    <property type="molecule type" value="Genomic_DNA"/>
</dbReference>
<feature type="domain" description="Trimeric autotransporter adhesin YadA-like stalk" evidence="14">
    <location>
        <begin position="685"/>
        <end position="721"/>
    </location>
</feature>
<dbReference type="Pfam" id="PF03895">
    <property type="entry name" value="YadA_anchor"/>
    <property type="match status" value="1"/>
</dbReference>
<feature type="domain" description="Trimeric autotransporter adhesin YadA-like stalk" evidence="14">
    <location>
        <begin position="560"/>
        <end position="597"/>
    </location>
</feature>
<dbReference type="InterPro" id="IPR005594">
    <property type="entry name" value="YadA_C"/>
</dbReference>
<dbReference type="OrthoDB" id="1632057at2"/>
<dbReference type="SUPFAM" id="SSF54523">
    <property type="entry name" value="Pili subunits"/>
    <property type="match status" value="1"/>
</dbReference>
<dbReference type="RefSeq" id="WP_091010547.1">
    <property type="nucleotide sequence ID" value="NZ_CP041745.1"/>
</dbReference>
<feature type="compositionally biased region" description="Polar residues" evidence="11">
    <location>
        <begin position="662"/>
        <end position="679"/>
    </location>
</feature>
<dbReference type="Pfam" id="PF05662">
    <property type="entry name" value="YadA_stalk"/>
    <property type="match status" value="4"/>
</dbReference>
<dbReference type="InterPro" id="IPR045584">
    <property type="entry name" value="Pilin-like"/>
</dbReference>
<accession>A0A1I3GVX8</accession>
<dbReference type="Gene3D" id="4.10.80.270">
    <property type="match status" value="1"/>
</dbReference>
<evidence type="ECO:0000313" key="16">
    <source>
        <dbReference type="Proteomes" id="UP000199548"/>
    </source>
</evidence>
<evidence type="ECO:0000256" key="10">
    <source>
        <dbReference type="ARBA" id="ARBA00023237"/>
    </source>
</evidence>
<feature type="domain" description="Trimeric autotransporter adhesin YadA-like head" evidence="13">
    <location>
        <begin position="485"/>
        <end position="511"/>
    </location>
</feature>
<dbReference type="InterPro" id="IPR008640">
    <property type="entry name" value="Adhesin_Head_dom"/>
</dbReference>
<feature type="domain" description="Trimeric autotransporter adhesin YadA-like head" evidence="13">
    <location>
        <begin position="193"/>
        <end position="207"/>
    </location>
</feature>
<evidence type="ECO:0000256" key="5">
    <source>
        <dbReference type="ARBA" id="ARBA00022452"/>
    </source>
</evidence>
<organism evidence="15 16">
    <name type="scientific">Paraburkholderia megapolitana</name>
    <dbReference type="NCBI Taxonomy" id="420953"/>
    <lineage>
        <taxon>Bacteria</taxon>
        <taxon>Pseudomonadati</taxon>
        <taxon>Pseudomonadota</taxon>
        <taxon>Betaproteobacteria</taxon>
        <taxon>Burkholderiales</taxon>
        <taxon>Burkholderiaceae</taxon>
        <taxon>Paraburkholderia</taxon>
    </lineage>
</organism>
<protein>
    <submittedName>
        <fullName evidence="15">Head domain of trimeric autotransporter adhesin</fullName>
    </submittedName>
</protein>
<keyword evidence="5" id="KW-1134">Transmembrane beta strand</keyword>
<evidence type="ECO:0000259" key="13">
    <source>
        <dbReference type="Pfam" id="PF05658"/>
    </source>
</evidence>
<evidence type="ECO:0000256" key="6">
    <source>
        <dbReference type="ARBA" id="ARBA00022692"/>
    </source>
</evidence>
<name>A0A1I3GVX8_9BURK</name>
<feature type="domain" description="Trimeric autotransporter adhesin YadA-like C-terminal membrane anchor" evidence="12">
    <location>
        <begin position="745"/>
        <end position="803"/>
    </location>
</feature>
<evidence type="ECO:0000259" key="12">
    <source>
        <dbReference type="Pfam" id="PF03895"/>
    </source>
</evidence>
<dbReference type="Gene3D" id="2.150.10.10">
    <property type="entry name" value="Serralysin-like metalloprotease, C-terminal"/>
    <property type="match status" value="5"/>
</dbReference>
<feature type="domain" description="Trimeric autotransporter adhesin YadA-like head" evidence="13">
    <location>
        <begin position="625"/>
        <end position="651"/>
    </location>
</feature>
<dbReference type="Pfam" id="PF05658">
    <property type="entry name" value="YadA_head"/>
    <property type="match status" value="8"/>
</dbReference>
<reference evidence="15 16" key="1">
    <citation type="submission" date="2016-10" db="EMBL/GenBank/DDBJ databases">
        <authorList>
            <person name="de Groot N.N."/>
        </authorList>
    </citation>
    <scope>NUCLEOTIDE SEQUENCE [LARGE SCALE GENOMIC DNA]</scope>
    <source>
        <strain evidence="15 16">LMG 23650</strain>
    </source>
</reference>
<dbReference type="STRING" id="420953.SAMN05192543_102717"/>
<evidence type="ECO:0000256" key="4">
    <source>
        <dbReference type="ARBA" id="ARBA00022448"/>
    </source>
</evidence>
<keyword evidence="16" id="KW-1185">Reference proteome</keyword>
<feature type="domain" description="Trimeric autotransporter adhesin YadA-like stalk" evidence="14">
    <location>
        <begin position="377"/>
        <end position="420"/>
    </location>
</feature>
<keyword evidence="10" id="KW-0998">Cell outer membrane</keyword>
<dbReference type="Proteomes" id="UP000199548">
    <property type="component" value="Unassembled WGS sequence"/>
</dbReference>
<dbReference type="AlphaFoldDB" id="A0A1I3GVX8"/>
<evidence type="ECO:0000256" key="9">
    <source>
        <dbReference type="ARBA" id="ARBA00023136"/>
    </source>
</evidence>
<keyword evidence="4" id="KW-0813">Transport</keyword>
<dbReference type="SUPFAM" id="SSF101967">
    <property type="entry name" value="Adhesin YadA, collagen-binding domain"/>
    <property type="match status" value="4"/>
</dbReference>
<evidence type="ECO:0000256" key="7">
    <source>
        <dbReference type="ARBA" id="ARBA00022729"/>
    </source>
</evidence>
<keyword evidence="9" id="KW-0472">Membrane</keyword>
<feature type="domain" description="Trimeric autotransporter adhesin YadA-like head" evidence="13">
    <location>
        <begin position="154"/>
        <end position="177"/>
    </location>
</feature>
<dbReference type="GO" id="GO:0009279">
    <property type="term" value="C:cell outer membrane"/>
    <property type="evidence" value="ECO:0007669"/>
    <property type="project" value="UniProtKB-SubCell"/>
</dbReference>
<dbReference type="InterPro" id="IPR011049">
    <property type="entry name" value="Serralysin-like_metalloprot_C"/>
</dbReference>
<evidence type="ECO:0000256" key="1">
    <source>
        <dbReference type="ARBA" id="ARBA00004241"/>
    </source>
</evidence>
<dbReference type="GO" id="GO:0009986">
    <property type="term" value="C:cell surface"/>
    <property type="evidence" value="ECO:0007669"/>
    <property type="project" value="UniProtKB-SubCell"/>
</dbReference>
<keyword evidence="8" id="KW-0653">Protein transport</keyword>
<gene>
    <name evidence="15" type="ORF">SAMN05192543_102717</name>
</gene>
<feature type="domain" description="Trimeric autotransporter adhesin YadA-like stalk" evidence="14">
    <location>
        <begin position="293"/>
        <end position="335"/>
    </location>
</feature>
<comment type="subcellular location">
    <subcellularLocation>
        <location evidence="2">Cell outer membrane</location>
    </subcellularLocation>
    <subcellularLocation>
        <location evidence="1">Cell surface</location>
    </subcellularLocation>
</comment>
<dbReference type="GO" id="GO:0015031">
    <property type="term" value="P:protein transport"/>
    <property type="evidence" value="ECO:0007669"/>
    <property type="project" value="UniProtKB-KW"/>
</dbReference>
<evidence type="ECO:0000256" key="2">
    <source>
        <dbReference type="ARBA" id="ARBA00004442"/>
    </source>
</evidence>
<evidence type="ECO:0000313" key="15">
    <source>
        <dbReference type="EMBL" id="SFI27584.1"/>
    </source>
</evidence>
<feature type="domain" description="Trimeric autotransporter adhesin YadA-like head" evidence="13">
    <location>
        <begin position="464"/>
        <end position="478"/>
    </location>
</feature>
<keyword evidence="6" id="KW-0812">Transmembrane</keyword>
<dbReference type="Gene3D" id="3.30.1300.30">
    <property type="entry name" value="GSPII I/J protein-like"/>
    <property type="match status" value="1"/>
</dbReference>
<proteinExistence type="inferred from homology"/>
<comment type="similarity">
    <text evidence="3">Belongs to the autotransporter-2 (AT-2) (TC 1.B.40) family.</text>
</comment>
<evidence type="ECO:0000256" key="8">
    <source>
        <dbReference type="ARBA" id="ARBA00022927"/>
    </source>
</evidence>
<feature type="region of interest" description="Disordered" evidence="11">
    <location>
        <begin position="662"/>
        <end position="694"/>
    </location>
</feature>
<dbReference type="InterPro" id="IPR008635">
    <property type="entry name" value="Coiled_stalk_dom"/>
</dbReference>
<feature type="domain" description="Trimeric autotransporter adhesin YadA-like head" evidence="13">
    <location>
        <begin position="653"/>
        <end position="677"/>
    </location>
</feature>
<dbReference type="Gene3D" id="1.20.5.170">
    <property type="match status" value="1"/>
</dbReference>